<feature type="signal peptide" evidence="1">
    <location>
        <begin position="1"/>
        <end position="19"/>
    </location>
</feature>
<evidence type="ECO:0000313" key="2">
    <source>
        <dbReference type="EMBL" id="TWU58425.1"/>
    </source>
</evidence>
<feature type="chain" id="PRO_5022855115" evidence="1">
    <location>
        <begin position="20"/>
        <end position="108"/>
    </location>
</feature>
<dbReference type="RefSeq" id="WP_146455308.1">
    <property type="nucleotide sequence ID" value="NZ_SJPW01000002.1"/>
</dbReference>
<dbReference type="AlphaFoldDB" id="A0A5C6FAD8"/>
<dbReference type="EMBL" id="SJPW01000002">
    <property type="protein sequence ID" value="TWU58425.1"/>
    <property type="molecule type" value="Genomic_DNA"/>
</dbReference>
<name>A0A5C6FAD8_9BACT</name>
<keyword evidence="1" id="KW-0732">Signal</keyword>
<keyword evidence="3" id="KW-1185">Reference proteome</keyword>
<sequence length="108" mass="11904" precursor="true">MTSLTQVAIFCVCIAGAMAGCGKPTNRTVADGIDKDAIKAYEASMAALEGSQTNMDIDGKDDADPIRPRDDLVMMGCLVHFKESDHFPNSMARRHFRLRTKNKVMPFH</sequence>
<gene>
    <name evidence="2" type="ORF">Poly51_12030</name>
</gene>
<evidence type="ECO:0000313" key="3">
    <source>
        <dbReference type="Proteomes" id="UP000318288"/>
    </source>
</evidence>
<accession>A0A5C6FAD8</accession>
<reference evidence="2 3" key="1">
    <citation type="submission" date="2019-02" db="EMBL/GenBank/DDBJ databases">
        <title>Deep-cultivation of Planctomycetes and their phenomic and genomic characterization uncovers novel biology.</title>
        <authorList>
            <person name="Wiegand S."/>
            <person name="Jogler M."/>
            <person name="Boedeker C."/>
            <person name="Pinto D."/>
            <person name="Vollmers J."/>
            <person name="Rivas-Marin E."/>
            <person name="Kohn T."/>
            <person name="Peeters S.H."/>
            <person name="Heuer A."/>
            <person name="Rast P."/>
            <person name="Oberbeckmann S."/>
            <person name="Bunk B."/>
            <person name="Jeske O."/>
            <person name="Meyerdierks A."/>
            <person name="Storesund J.E."/>
            <person name="Kallscheuer N."/>
            <person name="Luecker S."/>
            <person name="Lage O.M."/>
            <person name="Pohl T."/>
            <person name="Merkel B.J."/>
            <person name="Hornburger P."/>
            <person name="Mueller R.-W."/>
            <person name="Bruemmer F."/>
            <person name="Labrenz M."/>
            <person name="Spormann A.M."/>
            <person name="Op Den Camp H."/>
            <person name="Overmann J."/>
            <person name="Amann R."/>
            <person name="Jetten M.S.M."/>
            <person name="Mascher T."/>
            <person name="Medema M.H."/>
            <person name="Devos D.P."/>
            <person name="Kaster A.-K."/>
            <person name="Ovreas L."/>
            <person name="Rohde M."/>
            <person name="Galperin M.Y."/>
            <person name="Jogler C."/>
        </authorList>
    </citation>
    <scope>NUCLEOTIDE SEQUENCE [LARGE SCALE GENOMIC DNA]</scope>
    <source>
        <strain evidence="2 3">Poly51</strain>
    </source>
</reference>
<dbReference type="OrthoDB" id="301662at2"/>
<protein>
    <submittedName>
        <fullName evidence="2">Uncharacterized protein</fullName>
    </submittedName>
</protein>
<evidence type="ECO:0000256" key="1">
    <source>
        <dbReference type="SAM" id="SignalP"/>
    </source>
</evidence>
<organism evidence="2 3">
    <name type="scientific">Rubripirellula tenax</name>
    <dbReference type="NCBI Taxonomy" id="2528015"/>
    <lineage>
        <taxon>Bacteria</taxon>
        <taxon>Pseudomonadati</taxon>
        <taxon>Planctomycetota</taxon>
        <taxon>Planctomycetia</taxon>
        <taxon>Pirellulales</taxon>
        <taxon>Pirellulaceae</taxon>
        <taxon>Rubripirellula</taxon>
    </lineage>
</organism>
<comment type="caution">
    <text evidence="2">The sequence shown here is derived from an EMBL/GenBank/DDBJ whole genome shotgun (WGS) entry which is preliminary data.</text>
</comment>
<dbReference type="Proteomes" id="UP000318288">
    <property type="component" value="Unassembled WGS sequence"/>
</dbReference>
<proteinExistence type="predicted"/>